<dbReference type="Gene3D" id="3.40.366.10">
    <property type="entry name" value="Malonyl-Coenzyme A Acyl Carrier Protein, domain 2"/>
    <property type="match status" value="1"/>
</dbReference>
<dbReference type="InterPro" id="IPR013217">
    <property type="entry name" value="Methyltransf_12"/>
</dbReference>
<dbReference type="Pfam" id="PF00698">
    <property type="entry name" value="Acyl_transf_1"/>
    <property type="match status" value="1"/>
</dbReference>
<evidence type="ECO:0000259" key="10">
    <source>
        <dbReference type="PROSITE" id="PS52019"/>
    </source>
</evidence>
<feature type="active site" description="Proton acceptor; for dehydratase activity" evidence="7">
    <location>
        <position position="976"/>
    </location>
</feature>
<dbReference type="Pfam" id="PF14765">
    <property type="entry name" value="PS-DH"/>
    <property type="match status" value="1"/>
</dbReference>
<evidence type="ECO:0000256" key="1">
    <source>
        <dbReference type="ARBA" id="ARBA00022450"/>
    </source>
</evidence>
<dbReference type="PANTHER" id="PTHR43775">
    <property type="entry name" value="FATTY ACID SYNTHASE"/>
    <property type="match status" value="1"/>
</dbReference>
<feature type="active site" description="Proton donor; for dehydratase activity" evidence="7">
    <location>
        <position position="1120"/>
    </location>
</feature>
<dbReference type="InterPro" id="IPR009081">
    <property type="entry name" value="PP-bd_ACP"/>
</dbReference>
<dbReference type="GO" id="GO:0044550">
    <property type="term" value="P:secondary metabolite biosynthetic process"/>
    <property type="evidence" value="ECO:0007669"/>
    <property type="project" value="UniProtKB-ARBA"/>
</dbReference>
<organism evidence="11 12">
    <name type="scientific">Zasmidium cellare ATCC 36951</name>
    <dbReference type="NCBI Taxonomy" id="1080233"/>
    <lineage>
        <taxon>Eukaryota</taxon>
        <taxon>Fungi</taxon>
        <taxon>Dikarya</taxon>
        <taxon>Ascomycota</taxon>
        <taxon>Pezizomycotina</taxon>
        <taxon>Dothideomycetes</taxon>
        <taxon>Dothideomycetidae</taxon>
        <taxon>Mycosphaerellales</taxon>
        <taxon>Mycosphaerellaceae</taxon>
        <taxon>Zasmidium</taxon>
    </lineage>
</organism>
<dbReference type="InterPro" id="IPR020841">
    <property type="entry name" value="PKS_Beta-ketoAc_synthase_dom"/>
</dbReference>
<dbReference type="GO" id="GO:0008270">
    <property type="term" value="F:zinc ion binding"/>
    <property type="evidence" value="ECO:0007669"/>
    <property type="project" value="InterPro"/>
</dbReference>
<feature type="region of interest" description="N-terminal hotdog fold" evidence="7">
    <location>
        <begin position="944"/>
        <end position="1063"/>
    </location>
</feature>
<dbReference type="InterPro" id="IPR057326">
    <property type="entry name" value="KR_dom"/>
</dbReference>
<dbReference type="Proteomes" id="UP000799537">
    <property type="component" value="Unassembled WGS sequence"/>
</dbReference>
<dbReference type="PROSITE" id="PS50075">
    <property type="entry name" value="CARRIER"/>
    <property type="match status" value="1"/>
</dbReference>
<dbReference type="GO" id="GO:1901336">
    <property type="term" value="P:lactone biosynthetic process"/>
    <property type="evidence" value="ECO:0007669"/>
    <property type="project" value="UniProtKB-ARBA"/>
</dbReference>
<dbReference type="InterPro" id="IPR014030">
    <property type="entry name" value="Ketoacyl_synth_N"/>
</dbReference>
<evidence type="ECO:0000256" key="4">
    <source>
        <dbReference type="ARBA" id="ARBA00022857"/>
    </source>
</evidence>
<evidence type="ECO:0000256" key="2">
    <source>
        <dbReference type="ARBA" id="ARBA00022553"/>
    </source>
</evidence>
<dbReference type="SUPFAM" id="SSF50129">
    <property type="entry name" value="GroES-like"/>
    <property type="match status" value="1"/>
</dbReference>
<dbReference type="InterPro" id="IPR016036">
    <property type="entry name" value="Malonyl_transacylase_ACP-bd"/>
</dbReference>
<evidence type="ECO:0000259" key="8">
    <source>
        <dbReference type="PROSITE" id="PS50075"/>
    </source>
</evidence>
<keyword evidence="3" id="KW-0808">Transferase</keyword>
<evidence type="ECO:0000256" key="7">
    <source>
        <dbReference type="PROSITE-ProRule" id="PRU01363"/>
    </source>
</evidence>
<dbReference type="InterPro" id="IPR036291">
    <property type="entry name" value="NAD(P)-bd_dom_sf"/>
</dbReference>
<dbReference type="InterPro" id="IPR049551">
    <property type="entry name" value="PKS_DH_C"/>
</dbReference>
<keyword evidence="12" id="KW-1185">Reference proteome</keyword>
<dbReference type="InterPro" id="IPR002364">
    <property type="entry name" value="Quin_OxRdtase/zeta-crystal_CS"/>
</dbReference>
<evidence type="ECO:0000256" key="3">
    <source>
        <dbReference type="ARBA" id="ARBA00022679"/>
    </source>
</evidence>
<dbReference type="Pfam" id="PF00109">
    <property type="entry name" value="ketoacyl-synt"/>
    <property type="match status" value="1"/>
</dbReference>
<feature type="domain" description="PKS/mFAS DH" evidence="10">
    <location>
        <begin position="944"/>
        <end position="1210"/>
    </location>
</feature>
<dbReference type="Pfam" id="PF21089">
    <property type="entry name" value="PKS_DH_N"/>
    <property type="match status" value="1"/>
</dbReference>
<dbReference type="Gene3D" id="3.40.47.10">
    <property type="match status" value="1"/>
</dbReference>
<dbReference type="InterPro" id="IPR006162">
    <property type="entry name" value="Ppantetheine_attach_site"/>
</dbReference>
<sequence length="2469" mass="268878">MGSIAESHDEHFSHLPPLAVVGMSFRFPSEATDAHEFWKMMLEKRCASKEIPADRFSSTAHHHPDVNRVDSLSIQGGHFIDGDVSAFDAPFFSIGAAEAEAMDPVQRLTLETAYRAIENAGIPLERITGTKTCVFTGSFSIDYATMLHKDPHIPAKYHATGTATNMQANRVSWFFNSTGPSANIDTAWSSSLIALDMVCQSIWAGDSNMGLACGSNIILTPESGLALDNLGMLGKDSRCYSFDHRANGYARGEGFGVLAVKPLADAIVAGDTIRAVIRSSGSNQDGRTPTLTQPSKLAQESLIMDTYAKAGLAMSETRYFEAHGTGTPVGDAIEASAIGASFRQFRSPEAPLYIGSVKSNIRHLEGASGVAGVIKTILALEAGIIPSNSNFERLNPKIDADFLNIKVAEDATPWPTKGLRRASVASFGFGGANSHIILDDAYNFLRLNGLTGIHNTAVKPPNHGLSLDMAFNAGQATTHPKVLVWSTADEAGIGRTKSLWQTHFETLAIPRHDLPKYIDNALIDRMTGPLKANSNPVLGFVFTGQGSQGYAMGRELMSSFPVYQNSLIRSSEILKDFGASWDLLGELLKSEKGTNVNKALYSQPARTALQIAQVDLMHSLEVEATTLVGHSSGEIAAAYCMGALNHRSALKVAFYRGVLASKLSGASKTKGAMMAVGLSQSEAVPYLNEVAAEMGSGRLVVACVNSPKNVTISGESSHVDHLKGLLDGAQVFARLLKVDVAYHSFQMLEAADEYLSTLSDLQSQPVRARGKTPQMVSSVTGTWVSIEKLSTAAYWVANMVSPVLFSKAVSTLTSRSPISAFKKIDGSHRKLVAVTDLLEIGPHSALQGPIGEILHSIDRNKAISYTSMLVRKISALDSLADAVGRLHCLGPAVSLDRFNNVTSGKASTQKTLSFLPEYSFNKSKTYWHESRISRDYRFRNTARHDLVGVPDSDWNPLEAKWRNIIRVADIPWVEEHKINGVILYPAAGMLAMAIEATRQLADPTKQLSGFTIKNATFHSALTIPATSAGWHDNCNGSIQLVYAAEATELDQGQERQKWSDGRRRDFKIAREACGSQVNIDELYDAMNDSTVTKVRTFKWSDYYSTPETGMHHVIHPTTFDCILQGILASYTAGGTKRMSTAIPTHFERIWVAAQGLGCADAEHVNVFGNTHRVGRRETTSTVVAFDEKCLEVLVEVEGFKTTDIDDIGAADDEQATTSTNLCHNIDWKPDLDLTSSLQVQVMCDDSVPVEDPESEFFDKLDFLLIAYIKRTMNSLTPETIATLSVKKRAAAYLDWMKHKLELVHANASKVLPSQFLARLDDAAYVKEIESELASKNKQGIFYTQLGTIHEKLITGEEDALALLFQGDLVKDFYYEVWNTVPCVARFNHYLDAIVHKNPACKILEVGAGTGATTTQLMKTLTTHGNGEKCVPRYGTFDYTDVSPFFFSAAQETYHDHGSKMRFKTLNIESDPEPQGFECGSYDILVAAAVLHATEDLDKTLANCKKLLKPGGKLILWEITTPNGLRTNFAFGLLEGWWLSSEPFRSRSPCIDEDAWDASLRKAGFSGCDVVLKDYQDVRSHEFSVICTTAIGAVPQSSPSNETSQTLVLHTDDQAELVAQTKTSLSRSAHNTIRTVNVSNLPQLAPTDGTVIISLLEVGKAVWENVDRQLFDTLRTLMTSTSISNVLWITKENTSGTATPSLRLIDGIARVLNSETDSNRVISLDLEEHDQQLGLLSDHQMGHVDRLLKAVSQGTLVDTEFREHHGVMNVGRLIESTGLNEQIYRRELPSQVVTRPWKDALPLRLAIGTPGLLNTLHFIEDTEFDQTLAPEEVEIDVRSVGLNFRDVLIALGRLNQDRVGCEVAGIITRVGSETQDLRPGDRVAGCCFDSYKTFARINWRGAAKIPDDMSFAVAASLPVNYCTAWRGLHDIARLRPGESVLIHSAAGGTGQAAVQVARHLGATIFATVGTESKKQQLITRYGIPHDHIFSSRDIEFARGIKRLTNGQGVAAVFNSLFGEGLAASWDCIAPFGRFIEIGKKDILARGKLEILAPVEPLQVYGVSEIEKAFRVMQAGKTSGKIVVNMDPNEQVEASVQTRPSFYFDSNATYVISGGLGGIGRSVATWFADRGARHLVLLSRSGGRTIEEKQLIDQLTSKGVQIKTPACDVGDAEALRAALHDCQQNAAFESMPFESWEAATRSKVGGSWNLHSFLPSGMDFFVMFSSVAGVCGSKGQANYAAGNAYQDALAHYRVKNGEKATSLDLGPFFSVGIMTENNDLQSRWKGLVDAPVTEENLFALLDYYCDPSNSKTRDDLLCQTTVGLALGIRVDSGSAYYLRKPMFQNLALARENSVAEGVLGGAKQDAVDFAAVFRNAATAADASSAVKDALTRKLASTLSLSMEDLEAGEHMHSYGVDSLAAVEIRNWFAKEVHADIAIFDILGGSTIATVSSLAANKSKYRPEGWAGWVGE</sequence>
<dbReference type="CDD" id="cd05274">
    <property type="entry name" value="KR_FAS_SDR_x"/>
    <property type="match status" value="1"/>
</dbReference>
<dbReference type="InterPro" id="IPR029063">
    <property type="entry name" value="SAM-dependent_MTases_sf"/>
</dbReference>
<dbReference type="SUPFAM" id="SSF51735">
    <property type="entry name" value="NAD(P)-binding Rossmann-fold domains"/>
    <property type="match status" value="2"/>
</dbReference>
<keyword evidence="4" id="KW-0521">NADP</keyword>
<dbReference type="FunFam" id="3.40.50.720:FF:000209">
    <property type="entry name" value="Polyketide synthase Pks12"/>
    <property type="match status" value="1"/>
</dbReference>
<dbReference type="InterPro" id="IPR050091">
    <property type="entry name" value="PKS_NRPS_Biosynth_Enz"/>
</dbReference>
<dbReference type="Gene3D" id="3.40.50.150">
    <property type="entry name" value="Vaccinia Virus protein VP39"/>
    <property type="match status" value="1"/>
</dbReference>
<dbReference type="SMART" id="SM00827">
    <property type="entry name" value="PKS_AT"/>
    <property type="match status" value="1"/>
</dbReference>
<dbReference type="InterPro" id="IPR042104">
    <property type="entry name" value="PKS_dehydratase_sf"/>
</dbReference>
<evidence type="ECO:0000313" key="11">
    <source>
        <dbReference type="EMBL" id="KAF2158513.1"/>
    </source>
</evidence>
<dbReference type="Pfam" id="PF08240">
    <property type="entry name" value="ADH_N"/>
    <property type="match status" value="1"/>
</dbReference>
<dbReference type="Pfam" id="PF16197">
    <property type="entry name" value="KAsynt_C_assoc"/>
    <property type="match status" value="1"/>
</dbReference>
<accession>A0A6A6BVF8</accession>
<dbReference type="InterPro" id="IPR011032">
    <property type="entry name" value="GroES-like_sf"/>
</dbReference>
<dbReference type="InterPro" id="IPR032821">
    <property type="entry name" value="PKS_assoc"/>
</dbReference>
<dbReference type="InterPro" id="IPR014031">
    <property type="entry name" value="Ketoacyl_synth_C"/>
</dbReference>
<dbReference type="SMART" id="SM00825">
    <property type="entry name" value="PKS_KS"/>
    <property type="match status" value="1"/>
</dbReference>
<dbReference type="InterPro" id="IPR014043">
    <property type="entry name" value="Acyl_transferase_dom"/>
</dbReference>
<gene>
    <name evidence="11" type="ORF">M409DRAFT_71605</name>
</gene>
<dbReference type="InterPro" id="IPR013149">
    <property type="entry name" value="ADH-like_C"/>
</dbReference>
<dbReference type="SUPFAM" id="SSF47336">
    <property type="entry name" value="ACP-like"/>
    <property type="match status" value="1"/>
</dbReference>
<dbReference type="SMART" id="SM00822">
    <property type="entry name" value="PKS_KR"/>
    <property type="match status" value="1"/>
</dbReference>
<keyword evidence="1" id="KW-0596">Phosphopantetheine</keyword>
<dbReference type="InterPro" id="IPR020843">
    <property type="entry name" value="ER"/>
</dbReference>
<name>A0A6A6BVF8_ZASCE</name>
<dbReference type="RefSeq" id="XP_033659402.1">
    <property type="nucleotide sequence ID" value="XM_033819246.1"/>
</dbReference>
<dbReference type="Pfam" id="PF23297">
    <property type="entry name" value="ACP_SdgA_C"/>
    <property type="match status" value="1"/>
</dbReference>
<dbReference type="Pfam" id="PF08242">
    <property type="entry name" value="Methyltransf_12"/>
    <property type="match status" value="1"/>
</dbReference>
<dbReference type="PROSITE" id="PS01162">
    <property type="entry name" value="QOR_ZETA_CRYSTAL"/>
    <property type="match status" value="1"/>
</dbReference>
<dbReference type="GeneID" id="54572518"/>
<dbReference type="InterPro" id="IPR020807">
    <property type="entry name" value="PKS_DH"/>
</dbReference>
<feature type="domain" description="Ketosynthase family 3 (KS3)" evidence="9">
    <location>
        <begin position="15"/>
        <end position="440"/>
    </location>
</feature>
<dbReference type="SUPFAM" id="SSF53901">
    <property type="entry name" value="Thiolase-like"/>
    <property type="match status" value="1"/>
</dbReference>
<dbReference type="GO" id="GO:0031177">
    <property type="term" value="F:phosphopantetheine binding"/>
    <property type="evidence" value="ECO:0007669"/>
    <property type="project" value="InterPro"/>
</dbReference>
<dbReference type="InterPro" id="IPR001227">
    <property type="entry name" value="Ac_transferase_dom_sf"/>
</dbReference>
<dbReference type="OrthoDB" id="329835at2759"/>
<dbReference type="GO" id="GO:0006633">
    <property type="term" value="P:fatty acid biosynthetic process"/>
    <property type="evidence" value="ECO:0007669"/>
    <property type="project" value="TreeGrafter"/>
</dbReference>
<dbReference type="Gene3D" id="3.40.50.720">
    <property type="entry name" value="NAD(P)-binding Rossmann-like Domain"/>
    <property type="match status" value="1"/>
</dbReference>
<reference evidence="11" key="1">
    <citation type="journal article" date="2020" name="Stud. Mycol.">
        <title>101 Dothideomycetes genomes: a test case for predicting lifestyles and emergence of pathogens.</title>
        <authorList>
            <person name="Haridas S."/>
            <person name="Albert R."/>
            <person name="Binder M."/>
            <person name="Bloem J."/>
            <person name="Labutti K."/>
            <person name="Salamov A."/>
            <person name="Andreopoulos B."/>
            <person name="Baker S."/>
            <person name="Barry K."/>
            <person name="Bills G."/>
            <person name="Bluhm B."/>
            <person name="Cannon C."/>
            <person name="Castanera R."/>
            <person name="Culley D."/>
            <person name="Daum C."/>
            <person name="Ezra D."/>
            <person name="Gonzalez J."/>
            <person name="Henrissat B."/>
            <person name="Kuo A."/>
            <person name="Liang C."/>
            <person name="Lipzen A."/>
            <person name="Lutzoni F."/>
            <person name="Magnuson J."/>
            <person name="Mondo S."/>
            <person name="Nolan M."/>
            <person name="Ohm R."/>
            <person name="Pangilinan J."/>
            <person name="Park H.-J."/>
            <person name="Ramirez L."/>
            <person name="Alfaro M."/>
            <person name="Sun H."/>
            <person name="Tritt A."/>
            <person name="Yoshinaga Y."/>
            <person name="Zwiers L.-H."/>
            <person name="Turgeon B."/>
            <person name="Goodwin S."/>
            <person name="Spatafora J."/>
            <person name="Crous P."/>
            <person name="Grigoriev I."/>
        </authorList>
    </citation>
    <scope>NUCLEOTIDE SEQUENCE</scope>
    <source>
        <strain evidence="11">ATCC 36951</strain>
    </source>
</reference>
<dbReference type="SUPFAM" id="SSF53335">
    <property type="entry name" value="S-adenosyl-L-methionine-dependent methyltransferases"/>
    <property type="match status" value="1"/>
</dbReference>
<keyword evidence="6" id="KW-0012">Acyltransferase</keyword>
<dbReference type="Gene3D" id="1.10.1200.10">
    <property type="entry name" value="ACP-like"/>
    <property type="match status" value="1"/>
</dbReference>
<dbReference type="GO" id="GO:0004312">
    <property type="term" value="F:fatty acid synthase activity"/>
    <property type="evidence" value="ECO:0007669"/>
    <property type="project" value="TreeGrafter"/>
</dbReference>
<evidence type="ECO:0000256" key="6">
    <source>
        <dbReference type="ARBA" id="ARBA00023315"/>
    </source>
</evidence>
<dbReference type="InterPro" id="IPR020806">
    <property type="entry name" value="PKS_PP-bd"/>
</dbReference>
<keyword evidence="2" id="KW-0597">Phosphoprotein</keyword>
<dbReference type="Pfam" id="PF08659">
    <property type="entry name" value="KR"/>
    <property type="match status" value="1"/>
</dbReference>
<dbReference type="PROSITE" id="PS52004">
    <property type="entry name" value="KS3_2"/>
    <property type="match status" value="1"/>
</dbReference>
<dbReference type="Pfam" id="PF02801">
    <property type="entry name" value="Ketoacyl-synt_C"/>
    <property type="match status" value="1"/>
</dbReference>
<dbReference type="InterPro" id="IPR049552">
    <property type="entry name" value="PKS_DH_N"/>
</dbReference>
<keyword evidence="5" id="KW-0511">Multifunctional enzyme</keyword>
<dbReference type="SUPFAM" id="SSF55048">
    <property type="entry name" value="Probable ACP-binding domain of malonyl-CoA ACP transacylase"/>
    <property type="match status" value="1"/>
</dbReference>
<dbReference type="Gene3D" id="3.90.180.10">
    <property type="entry name" value="Medium-chain alcohol dehydrogenases, catalytic domain"/>
    <property type="match status" value="1"/>
</dbReference>
<feature type="domain" description="Carrier" evidence="8">
    <location>
        <begin position="2379"/>
        <end position="2456"/>
    </location>
</feature>
<evidence type="ECO:0000256" key="5">
    <source>
        <dbReference type="ARBA" id="ARBA00023268"/>
    </source>
</evidence>
<dbReference type="CDD" id="cd05195">
    <property type="entry name" value="enoyl_red"/>
    <property type="match status" value="1"/>
</dbReference>
<dbReference type="Pfam" id="PF00107">
    <property type="entry name" value="ADH_zinc_N"/>
    <property type="match status" value="1"/>
</dbReference>
<dbReference type="InterPro" id="IPR016039">
    <property type="entry name" value="Thiolase-like"/>
</dbReference>
<dbReference type="SMART" id="SM00823">
    <property type="entry name" value="PKS_PP"/>
    <property type="match status" value="1"/>
</dbReference>
<evidence type="ECO:0000259" key="9">
    <source>
        <dbReference type="PROSITE" id="PS52004"/>
    </source>
</evidence>
<dbReference type="InterPro" id="IPR049900">
    <property type="entry name" value="PKS_mFAS_DH"/>
</dbReference>
<dbReference type="GO" id="GO:0016491">
    <property type="term" value="F:oxidoreductase activity"/>
    <property type="evidence" value="ECO:0007669"/>
    <property type="project" value="InterPro"/>
</dbReference>
<dbReference type="PROSITE" id="PS00012">
    <property type="entry name" value="PHOSPHOPANTETHEINE"/>
    <property type="match status" value="1"/>
</dbReference>
<dbReference type="InterPro" id="IPR036736">
    <property type="entry name" value="ACP-like_sf"/>
</dbReference>
<proteinExistence type="predicted"/>
<dbReference type="SMART" id="SM00829">
    <property type="entry name" value="PKS_ER"/>
    <property type="match status" value="1"/>
</dbReference>
<protein>
    <submittedName>
        <fullName evidence="11">Uncharacterized protein</fullName>
    </submittedName>
</protein>
<dbReference type="EMBL" id="ML993659">
    <property type="protein sequence ID" value="KAF2158513.1"/>
    <property type="molecule type" value="Genomic_DNA"/>
</dbReference>
<dbReference type="CDD" id="cd02440">
    <property type="entry name" value="AdoMet_MTases"/>
    <property type="match status" value="1"/>
</dbReference>
<dbReference type="SMART" id="SM00826">
    <property type="entry name" value="PKS_DH"/>
    <property type="match status" value="1"/>
</dbReference>
<dbReference type="InterPro" id="IPR016035">
    <property type="entry name" value="Acyl_Trfase/lysoPLipase"/>
</dbReference>
<dbReference type="PROSITE" id="PS52019">
    <property type="entry name" value="PKS_MFAS_DH"/>
    <property type="match status" value="1"/>
</dbReference>
<evidence type="ECO:0000313" key="12">
    <source>
        <dbReference type="Proteomes" id="UP000799537"/>
    </source>
</evidence>
<dbReference type="InterPro" id="IPR013154">
    <property type="entry name" value="ADH-like_N"/>
</dbReference>
<dbReference type="InterPro" id="IPR013968">
    <property type="entry name" value="PKS_KR"/>
</dbReference>
<dbReference type="Gene3D" id="3.10.129.110">
    <property type="entry name" value="Polyketide synthase dehydratase"/>
    <property type="match status" value="1"/>
</dbReference>
<dbReference type="CDD" id="cd00833">
    <property type="entry name" value="PKS"/>
    <property type="match status" value="1"/>
</dbReference>
<dbReference type="PANTHER" id="PTHR43775:SF29">
    <property type="entry name" value="ASPERFURANONE POLYKETIDE SYNTHASE AFOG-RELATED"/>
    <property type="match status" value="1"/>
</dbReference>
<dbReference type="SUPFAM" id="SSF52151">
    <property type="entry name" value="FabD/lysophospholipase-like"/>
    <property type="match status" value="1"/>
</dbReference>
<feature type="region of interest" description="C-terminal hotdog fold" evidence="7">
    <location>
        <begin position="1074"/>
        <end position="1210"/>
    </location>
</feature>